<evidence type="ECO:0000256" key="2">
    <source>
        <dbReference type="ARBA" id="ARBA00022490"/>
    </source>
</evidence>
<dbReference type="GO" id="GO:0005884">
    <property type="term" value="C:actin filament"/>
    <property type="evidence" value="ECO:0007669"/>
    <property type="project" value="TreeGrafter"/>
</dbReference>
<keyword evidence="2" id="KW-0963">Cytoplasm</keyword>
<dbReference type="PANTHER" id="PTHR46756">
    <property type="entry name" value="TRANSGELIN"/>
    <property type="match status" value="1"/>
</dbReference>
<keyword evidence="3" id="KW-0206">Cytoskeleton</keyword>
<feature type="domain" description="Calponin-homology (CH)" evidence="6">
    <location>
        <begin position="34"/>
        <end position="154"/>
    </location>
</feature>
<comment type="subcellular location">
    <subcellularLocation>
        <location evidence="1">Cytoplasm</location>
        <location evidence="1">Cytoskeleton</location>
    </subcellularLocation>
</comment>
<dbReference type="GO" id="GO:0051764">
    <property type="term" value="P:actin crosslink formation"/>
    <property type="evidence" value="ECO:0007669"/>
    <property type="project" value="TreeGrafter"/>
</dbReference>
<proteinExistence type="inferred from homology"/>
<dbReference type="Pfam" id="PF02187">
    <property type="entry name" value="GAS2"/>
    <property type="match status" value="1"/>
</dbReference>
<evidence type="ECO:0000256" key="1">
    <source>
        <dbReference type="ARBA" id="ARBA00004245"/>
    </source>
</evidence>
<dbReference type="CDD" id="cd21204">
    <property type="entry name" value="CH_GAS2-like"/>
    <property type="match status" value="1"/>
</dbReference>
<dbReference type="GO" id="GO:0008017">
    <property type="term" value="F:microtubule binding"/>
    <property type="evidence" value="ECO:0007669"/>
    <property type="project" value="InterPro"/>
</dbReference>
<evidence type="ECO:0000259" key="6">
    <source>
        <dbReference type="PROSITE" id="PS50021"/>
    </source>
</evidence>
<evidence type="ECO:0000256" key="3">
    <source>
        <dbReference type="ARBA" id="ARBA00023212"/>
    </source>
</evidence>
<dbReference type="Gene3D" id="1.10.418.10">
    <property type="entry name" value="Calponin-like domain"/>
    <property type="match status" value="1"/>
</dbReference>
<comment type="caution">
    <text evidence="7">The sequence shown here is derived from an EMBL/GenBank/DDBJ whole genome shotgun (WGS) entry which is preliminary data.</text>
</comment>
<dbReference type="EMBL" id="RJVU01015056">
    <property type="protein sequence ID" value="ROL52769.1"/>
    <property type="molecule type" value="Genomic_DNA"/>
</dbReference>
<feature type="region of interest" description="Disordered" evidence="5">
    <location>
        <begin position="280"/>
        <end position="374"/>
    </location>
</feature>
<dbReference type="SMART" id="SM00033">
    <property type="entry name" value="CH"/>
    <property type="match status" value="1"/>
</dbReference>
<evidence type="ECO:0000256" key="4">
    <source>
        <dbReference type="ARBA" id="ARBA00038441"/>
    </source>
</evidence>
<feature type="compositionally biased region" description="Low complexity" evidence="5">
    <location>
        <begin position="326"/>
        <end position="343"/>
    </location>
</feature>
<gene>
    <name evidence="7" type="ORF">DPX16_21195</name>
</gene>
<name>A0A3N0Z2K8_ANAGA</name>
<keyword evidence="8" id="KW-1185">Reference proteome</keyword>
<protein>
    <submittedName>
        <fullName evidence="7">Growth arrest-specific protein 2</fullName>
    </submittedName>
</protein>
<dbReference type="InterPro" id="IPR036872">
    <property type="entry name" value="CH_dom_sf"/>
</dbReference>
<feature type="compositionally biased region" description="Pro residues" evidence="5">
    <location>
        <begin position="280"/>
        <end position="325"/>
    </location>
</feature>
<dbReference type="Gene3D" id="3.30.920.20">
    <property type="entry name" value="Gas2-like domain"/>
    <property type="match status" value="1"/>
</dbReference>
<reference evidence="7 8" key="1">
    <citation type="submission" date="2018-10" db="EMBL/GenBank/DDBJ databases">
        <title>Genome assembly for a Yunnan-Guizhou Plateau 3E fish, Anabarilius grahami (Regan), and its evolutionary and genetic applications.</title>
        <authorList>
            <person name="Jiang W."/>
        </authorList>
    </citation>
    <scope>NUCLEOTIDE SEQUENCE [LARGE SCALE GENOMIC DNA]</scope>
    <source>
        <strain evidence="7">AG-KIZ</strain>
        <tissue evidence="7">Muscle</tissue>
    </source>
</reference>
<feature type="compositionally biased region" description="Polar residues" evidence="5">
    <location>
        <begin position="359"/>
        <end position="374"/>
    </location>
</feature>
<dbReference type="PANTHER" id="PTHR46756:SF10">
    <property type="entry name" value="GROWTH ARREST-SPECIFIC 2B"/>
    <property type="match status" value="1"/>
</dbReference>
<evidence type="ECO:0000313" key="7">
    <source>
        <dbReference type="EMBL" id="ROL52769.1"/>
    </source>
</evidence>
<dbReference type="SUPFAM" id="SSF143575">
    <property type="entry name" value="GAS2 domain-like"/>
    <property type="match status" value="1"/>
</dbReference>
<dbReference type="OrthoDB" id="2250192at2759"/>
<dbReference type="InterPro" id="IPR003108">
    <property type="entry name" value="GAR_dom"/>
</dbReference>
<evidence type="ECO:0000313" key="8">
    <source>
        <dbReference type="Proteomes" id="UP000281406"/>
    </source>
</evidence>
<dbReference type="AlphaFoldDB" id="A0A3N0Z2K8"/>
<dbReference type="PROSITE" id="PS50021">
    <property type="entry name" value="CH"/>
    <property type="match status" value="1"/>
</dbReference>
<dbReference type="Pfam" id="PF00307">
    <property type="entry name" value="CH"/>
    <property type="match status" value="1"/>
</dbReference>
<dbReference type="InterPro" id="IPR001715">
    <property type="entry name" value="CH_dom"/>
</dbReference>
<dbReference type="GO" id="GO:0008093">
    <property type="term" value="F:cytoskeletal anchor activity"/>
    <property type="evidence" value="ECO:0007669"/>
    <property type="project" value="TreeGrafter"/>
</dbReference>
<comment type="similarity">
    <text evidence="4">Belongs to the GAS2 family.</text>
</comment>
<dbReference type="Proteomes" id="UP000281406">
    <property type="component" value="Unassembled WGS sequence"/>
</dbReference>
<dbReference type="GO" id="GO:0051015">
    <property type="term" value="F:actin filament binding"/>
    <property type="evidence" value="ECO:0007669"/>
    <property type="project" value="TreeGrafter"/>
</dbReference>
<accession>A0A3N0Z2K8</accession>
<sequence length="488" mass="54215">MNGAFSPRREPGPDLSCLHQYNEWLACRHESSLLPMKEDLAIWLNGILGMDITVDNFMDRLDTGVVLCQLAETLQEKIILSSNGKPFIRRVIRWRPDAASGSFFARDNTANFLYWCRKIGIEPSHLFESEDLVLWGCGPKELLNSKQYQYLCHSTVHCVTPLAPAVHHCVMNNGEKEKEIEMKGHYCHLLVQKGISSYAGVERTCYLAVGCRASVWCVRATLDPDAADVSQLSAFVATSLSASAWYGIEPPALVKLEREIEKEENESLSPSMFFASPLPSPSTPPVFFPPDPEPPVISTPSPISPPSPPPDPNPSTPLAPTPPPESTSISSDSNTLSEPQQTSPTPPSPFRTPVKSMPPSLTNSFGKTNGKKSSGNLLDEIVRQISEDPPCKCPVKFCIEKQPKGHYRVGDKVLYVRGTETHFSRDVTLPVLSFSVSVHFYFVCLVHALERLPWQRVSFMPRAVCLKSPCVWICPALVLSWCREVVFH</sequence>
<dbReference type="SMART" id="SM00243">
    <property type="entry name" value="GAS2"/>
    <property type="match status" value="1"/>
</dbReference>
<organism evidence="7 8">
    <name type="scientific">Anabarilius grahami</name>
    <name type="common">Kanglang fish</name>
    <name type="synonym">Barilius grahami</name>
    <dbReference type="NCBI Taxonomy" id="495550"/>
    <lineage>
        <taxon>Eukaryota</taxon>
        <taxon>Metazoa</taxon>
        <taxon>Chordata</taxon>
        <taxon>Craniata</taxon>
        <taxon>Vertebrata</taxon>
        <taxon>Euteleostomi</taxon>
        <taxon>Actinopterygii</taxon>
        <taxon>Neopterygii</taxon>
        <taxon>Teleostei</taxon>
        <taxon>Ostariophysi</taxon>
        <taxon>Cypriniformes</taxon>
        <taxon>Xenocyprididae</taxon>
        <taxon>Xenocypridinae</taxon>
        <taxon>Xenocypridinae incertae sedis</taxon>
        <taxon>Anabarilius</taxon>
    </lineage>
</organism>
<dbReference type="InterPro" id="IPR036534">
    <property type="entry name" value="GAR_dom_sf"/>
</dbReference>
<dbReference type="SUPFAM" id="SSF47576">
    <property type="entry name" value="Calponin-homology domain, CH-domain"/>
    <property type="match status" value="1"/>
</dbReference>
<evidence type="ECO:0000256" key="5">
    <source>
        <dbReference type="SAM" id="MobiDB-lite"/>
    </source>
</evidence>